<dbReference type="AlphaFoldDB" id="Q3BNZ6"/>
<feature type="compositionally biased region" description="Polar residues" evidence="1">
    <location>
        <begin position="187"/>
        <end position="198"/>
    </location>
</feature>
<dbReference type="HOGENOM" id="CLU_562510_0_0_6"/>
<dbReference type="PHI-base" id="PHI:4874"/>
<dbReference type="EMBL" id="AM039952">
    <property type="protein sequence ID" value="CAJ25517.1"/>
    <property type="molecule type" value="Genomic_DNA"/>
</dbReference>
<proteinExistence type="predicted"/>
<feature type="region of interest" description="Disordered" evidence="1">
    <location>
        <begin position="187"/>
        <end position="295"/>
    </location>
</feature>
<evidence type="ECO:0000313" key="3">
    <source>
        <dbReference type="Proteomes" id="UP000007069"/>
    </source>
</evidence>
<dbReference type="Proteomes" id="UP000007069">
    <property type="component" value="Chromosome"/>
</dbReference>
<evidence type="ECO:0000313" key="2">
    <source>
        <dbReference type="EMBL" id="CAJ25517.1"/>
    </source>
</evidence>
<organism evidence="3">
    <name type="scientific">Xanthomonas euvesicatoria pv. vesicatoria (strain 85-10)</name>
    <name type="common">Xanthomonas campestris pv. vesicatoria</name>
    <dbReference type="NCBI Taxonomy" id="316273"/>
    <lineage>
        <taxon>Bacteria</taxon>
        <taxon>Pseudomonadati</taxon>
        <taxon>Pseudomonadota</taxon>
        <taxon>Gammaproteobacteria</taxon>
        <taxon>Lysobacterales</taxon>
        <taxon>Lysobacteraceae</taxon>
        <taxon>Xanthomonas</taxon>
    </lineage>
</organism>
<dbReference type="NCBIfam" id="NF041406">
    <property type="entry name" value="XopAK"/>
    <property type="match status" value="1"/>
</dbReference>
<sequence length="485" mass="52760">MCVARPQSERDGCSSIWGNQTRTKQFIGRQLLGGRTAYTHGRKLQKPVRGVTKTGNSSTPNKQVIPRNGCGLEVFQGRLLHIHAAARVRCQLRTSAARRTRSARGERANVIRIGNDRARPAEARQRPRRHRRQCCRRAASWAPRLARTGHPPGELQLDRWAVDPGTGALPGDQDAMFEEAGLAHPFSSKQNTSFSSPIGSAGGVPSCRSDARIQTCIAGGPDSMKPASIRPDTSTSTAYTAEPPPSADPADGIAQWPAPHPDCQGLPRQRPRKRVADTAGDGDGARAGSRARPCGSDAFAIPDGFTREQIQPFHDLERQYAALFCTSHIRAVRSARDIQASRTMDVDMDACVVINLAQDGFDSIGTHGLSSCVCICAKGKNPRGHDILGLLHYSGIQDAQDALSEIRDDMREEGVRKPDIFLVGGMISNQDELGSFEIERDLLALGHDFNIVGAKLHPSMSDRNGEENAINLGMTADGIYYYKSW</sequence>
<evidence type="ECO:0008006" key="4">
    <source>
        <dbReference type="Google" id="ProtNLM"/>
    </source>
</evidence>
<dbReference type="KEGG" id="xcv:XCV3786"/>
<name>Q3BNZ6_XANE5</name>
<feature type="region of interest" description="Disordered" evidence="1">
    <location>
        <begin position="145"/>
        <end position="173"/>
    </location>
</feature>
<reference evidence="2 3" key="1">
    <citation type="journal article" date="2005" name="J. Bacteriol.">
        <title>Insights into genome plasticity and pathogenicity of the plant pathogenic Bacterium Xanthomonas campestris pv. vesicatoria revealed by the complete genome sequence.</title>
        <authorList>
            <person name="Thieme F."/>
            <person name="Koebnik R."/>
            <person name="Bekel T."/>
            <person name="Berger C."/>
            <person name="Boch J."/>
            <person name="Buettner D."/>
            <person name="Caldana C."/>
            <person name="Gaigalat L."/>
            <person name="Goesmann A."/>
            <person name="Kay S."/>
            <person name="Kirchner O."/>
            <person name="Lanz C."/>
            <person name="Linke B."/>
            <person name="McHardy A.C."/>
            <person name="Meyer F."/>
            <person name="Mittenhuber G."/>
            <person name="Nies D.H."/>
            <person name="Niesbach-Kloesgen U."/>
            <person name="Patschkowski T."/>
            <person name="Rueckert C."/>
            <person name="Rupp O."/>
            <person name="Schneicker S."/>
            <person name="Schuster S.C."/>
            <person name="Vorhoelter F.J."/>
            <person name="Weber E."/>
            <person name="Puehler A."/>
            <person name="Bonas U."/>
            <person name="Bartels D."/>
            <person name="Kaiser O."/>
        </authorList>
    </citation>
    <scope>NUCLEOTIDE SEQUENCE [LARGE SCALE GENOMIC DNA]</scope>
    <source>
        <strain evidence="2 3">85-10</strain>
    </source>
</reference>
<accession>Q3BNZ6</accession>
<evidence type="ECO:0000256" key="1">
    <source>
        <dbReference type="SAM" id="MobiDB-lite"/>
    </source>
</evidence>
<gene>
    <name evidence="2" type="ordered locus">XCV3786</name>
</gene>
<protein>
    <recommendedName>
        <fullName evidence="4">Type III secretion system effector protein</fullName>
    </recommendedName>
</protein>
<dbReference type="eggNOG" id="ENOG5033I17">
    <property type="taxonomic scope" value="Bacteria"/>
</dbReference>